<evidence type="ECO:0000256" key="5">
    <source>
        <dbReference type="ARBA" id="ARBA00022917"/>
    </source>
</evidence>
<evidence type="ECO:0000256" key="6">
    <source>
        <dbReference type="ARBA" id="ARBA00023146"/>
    </source>
</evidence>
<name>A0AA35RY92_GEOBA</name>
<dbReference type="GO" id="GO:0004826">
    <property type="term" value="F:phenylalanine-tRNA ligase activity"/>
    <property type="evidence" value="ECO:0007669"/>
    <property type="project" value="UniProtKB-EC"/>
</dbReference>
<dbReference type="GO" id="GO:0006432">
    <property type="term" value="P:phenylalanyl-tRNA aminoacylation"/>
    <property type="evidence" value="ECO:0007669"/>
    <property type="project" value="TreeGrafter"/>
</dbReference>
<gene>
    <name evidence="9" type="ORF">GBAR_LOCUS11526</name>
</gene>
<evidence type="ECO:0000256" key="2">
    <source>
        <dbReference type="ARBA" id="ARBA00022598"/>
    </source>
</evidence>
<dbReference type="EC" id="6.1.1.20" evidence="1"/>
<dbReference type="Gene3D" id="3.30.930.10">
    <property type="entry name" value="Bira Bifunctional Protein, Domain 2"/>
    <property type="match status" value="1"/>
</dbReference>
<evidence type="ECO:0000259" key="8">
    <source>
        <dbReference type="PROSITE" id="PS50862"/>
    </source>
</evidence>
<evidence type="ECO:0000313" key="9">
    <source>
        <dbReference type="EMBL" id="CAI8019143.1"/>
    </source>
</evidence>
<keyword evidence="5" id="KW-0648">Protein biosynthesis</keyword>
<keyword evidence="6" id="KW-0030">Aminoacyl-tRNA synthetase</keyword>
<dbReference type="PANTHER" id="PTHR11538">
    <property type="entry name" value="PHENYLALANYL-TRNA SYNTHETASE"/>
    <property type="match status" value="1"/>
</dbReference>
<dbReference type="GO" id="GO:0005524">
    <property type="term" value="F:ATP binding"/>
    <property type="evidence" value="ECO:0007669"/>
    <property type="project" value="UniProtKB-KW"/>
</dbReference>
<dbReference type="AlphaFoldDB" id="A0AA35RY92"/>
<dbReference type="InterPro" id="IPR045864">
    <property type="entry name" value="aa-tRNA-synth_II/BPL/LPL"/>
</dbReference>
<evidence type="ECO:0000313" key="10">
    <source>
        <dbReference type="Proteomes" id="UP001174909"/>
    </source>
</evidence>
<dbReference type="SUPFAM" id="SSF55681">
    <property type="entry name" value="Class II aaRS and biotin synthetases"/>
    <property type="match status" value="1"/>
</dbReference>
<feature type="domain" description="Aminoacyl-transfer RNA synthetases class-II family profile" evidence="8">
    <location>
        <begin position="1"/>
        <end position="158"/>
    </location>
</feature>
<evidence type="ECO:0000256" key="3">
    <source>
        <dbReference type="ARBA" id="ARBA00022741"/>
    </source>
</evidence>
<dbReference type="GO" id="GO:0000049">
    <property type="term" value="F:tRNA binding"/>
    <property type="evidence" value="ECO:0007669"/>
    <property type="project" value="InterPro"/>
</dbReference>
<accession>A0AA35RY92</accession>
<comment type="catalytic activity">
    <reaction evidence="7">
        <text>tRNA(Phe) + L-phenylalanine + ATP = L-phenylalanyl-tRNA(Phe) + AMP + diphosphate + H(+)</text>
        <dbReference type="Rhea" id="RHEA:19413"/>
        <dbReference type="Rhea" id="RHEA-COMP:9668"/>
        <dbReference type="Rhea" id="RHEA-COMP:9699"/>
        <dbReference type="ChEBI" id="CHEBI:15378"/>
        <dbReference type="ChEBI" id="CHEBI:30616"/>
        <dbReference type="ChEBI" id="CHEBI:33019"/>
        <dbReference type="ChEBI" id="CHEBI:58095"/>
        <dbReference type="ChEBI" id="CHEBI:78442"/>
        <dbReference type="ChEBI" id="CHEBI:78531"/>
        <dbReference type="ChEBI" id="CHEBI:456215"/>
        <dbReference type="EC" id="6.1.1.20"/>
    </reaction>
</comment>
<keyword evidence="4" id="KW-0067">ATP-binding</keyword>
<dbReference type="PROSITE" id="PS50862">
    <property type="entry name" value="AA_TRNA_LIGASE_II"/>
    <property type="match status" value="1"/>
</dbReference>
<dbReference type="Proteomes" id="UP001174909">
    <property type="component" value="Unassembled WGS sequence"/>
</dbReference>
<dbReference type="InterPro" id="IPR002319">
    <property type="entry name" value="Phenylalanyl-tRNA_Synthase"/>
</dbReference>
<evidence type="ECO:0000256" key="7">
    <source>
        <dbReference type="ARBA" id="ARBA00049255"/>
    </source>
</evidence>
<keyword evidence="10" id="KW-1185">Reference proteome</keyword>
<proteinExistence type="predicted"/>
<evidence type="ECO:0000256" key="4">
    <source>
        <dbReference type="ARBA" id="ARBA00022840"/>
    </source>
</evidence>
<dbReference type="Pfam" id="PF01409">
    <property type="entry name" value="tRNA-synt_2d"/>
    <property type="match status" value="1"/>
</dbReference>
<dbReference type="EMBL" id="CASHTH010001728">
    <property type="protein sequence ID" value="CAI8019143.1"/>
    <property type="molecule type" value="Genomic_DNA"/>
</dbReference>
<evidence type="ECO:0000256" key="1">
    <source>
        <dbReference type="ARBA" id="ARBA00012814"/>
    </source>
</evidence>
<reference evidence="9" key="1">
    <citation type="submission" date="2023-03" db="EMBL/GenBank/DDBJ databases">
        <authorList>
            <person name="Steffen K."/>
            <person name="Cardenas P."/>
        </authorList>
    </citation>
    <scope>NUCLEOTIDE SEQUENCE</scope>
</reference>
<organism evidence="9 10">
    <name type="scientific">Geodia barretti</name>
    <name type="common">Barrett's horny sponge</name>
    <dbReference type="NCBI Taxonomy" id="519541"/>
    <lineage>
        <taxon>Eukaryota</taxon>
        <taxon>Metazoa</taxon>
        <taxon>Porifera</taxon>
        <taxon>Demospongiae</taxon>
        <taxon>Heteroscleromorpha</taxon>
        <taxon>Tetractinellida</taxon>
        <taxon>Astrophorina</taxon>
        <taxon>Geodiidae</taxon>
        <taxon>Geodia</taxon>
    </lineage>
</organism>
<protein>
    <recommendedName>
        <fullName evidence="1">phenylalanine--tRNA ligase</fullName>
        <ecNumber evidence="1">6.1.1.20</ecNumber>
    </recommendedName>
</protein>
<dbReference type="GO" id="GO:0005737">
    <property type="term" value="C:cytoplasm"/>
    <property type="evidence" value="ECO:0007669"/>
    <property type="project" value="TreeGrafter"/>
</dbReference>
<dbReference type="InterPro" id="IPR006195">
    <property type="entry name" value="aa-tRNA-synth_II"/>
</dbReference>
<keyword evidence="3" id="KW-0547">Nucleotide-binding</keyword>
<sequence>MQARVMEAQEPPVRVVVPGKCYRYEATDATHEWHFYQVEGLAVAEGITFADLKGTLYEFARRVFGEDRQIRFRCDYFPFVEPGVDMSISNFRDPATEDWIEIMGAGMVHPKVLAGVGYDPDRYTGFAFGMGPERIGMLKYGIDDIRHFYSNDVRFLRQF</sequence>
<keyword evidence="2 9" id="KW-0436">Ligase</keyword>
<comment type="caution">
    <text evidence="9">The sequence shown here is derived from an EMBL/GenBank/DDBJ whole genome shotgun (WGS) entry which is preliminary data.</text>
</comment>
<dbReference type="PANTHER" id="PTHR11538:SF41">
    <property type="entry name" value="PHENYLALANINE--TRNA LIGASE, MITOCHONDRIAL"/>
    <property type="match status" value="1"/>
</dbReference>